<protein>
    <submittedName>
        <fullName evidence="2">Ribonuclease H-like domain-containing protein</fullName>
    </submittedName>
</protein>
<reference evidence="2" key="1">
    <citation type="journal article" date="2019" name="Sci. Rep.">
        <title>Draft genome of Tanacetum cinerariifolium, the natural source of mosquito coil.</title>
        <authorList>
            <person name="Yamashiro T."/>
            <person name="Shiraishi A."/>
            <person name="Satake H."/>
            <person name="Nakayama K."/>
        </authorList>
    </citation>
    <scope>NUCLEOTIDE SEQUENCE</scope>
</reference>
<name>A0A6L2NAL3_TANCI</name>
<organism evidence="2">
    <name type="scientific">Tanacetum cinerariifolium</name>
    <name type="common">Dalmatian daisy</name>
    <name type="synonym">Chrysanthemum cinerariifolium</name>
    <dbReference type="NCBI Taxonomy" id="118510"/>
    <lineage>
        <taxon>Eukaryota</taxon>
        <taxon>Viridiplantae</taxon>
        <taxon>Streptophyta</taxon>
        <taxon>Embryophyta</taxon>
        <taxon>Tracheophyta</taxon>
        <taxon>Spermatophyta</taxon>
        <taxon>Magnoliopsida</taxon>
        <taxon>eudicotyledons</taxon>
        <taxon>Gunneridae</taxon>
        <taxon>Pentapetalae</taxon>
        <taxon>asterids</taxon>
        <taxon>campanulids</taxon>
        <taxon>Asterales</taxon>
        <taxon>Asteraceae</taxon>
        <taxon>Asteroideae</taxon>
        <taxon>Anthemideae</taxon>
        <taxon>Anthemidinae</taxon>
        <taxon>Tanacetum</taxon>
    </lineage>
</organism>
<evidence type="ECO:0000313" key="2">
    <source>
        <dbReference type="EMBL" id="GEU82517.1"/>
    </source>
</evidence>
<accession>A0A6L2NAL3</accession>
<dbReference type="EMBL" id="BKCJ010008495">
    <property type="protein sequence ID" value="GEU82517.1"/>
    <property type="molecule type" value="Genomic_DNA"/>
</dbReference>
<proteinExistence type="predicted"/>
<gene>
    <name evidence="2" type="ORF">Tci_054495</name>
</gene>
<dbReference type="InterPro" id="IPR013103">
    <property type="entry name" value="RVT_2"/>
</dbReference>
<sequence length="151" mass="16697">MVAKGDNGLYNCDGITNTKFYVILSILNRFVPSGEYHAVPPPMTGIFMPPKPDLLSPTKPEQDLPSTSSASIIEDWISDSEEADLPQLEVNDAFLYGNLIEDVYMSLSLDFGDKNCDKVGKLNKSLYGLKQAPRQWDAKLTAALIEHGFVQ</sequence>
<evidence type="ECO:0000259" key="1">
    <source>
        <dbReference type="Pfam" id="PF07727"/>
    </source>
</evidence>
<dbReference type="Pfam" id="PF07727">
    <property type="entry name" value="RVT_2"/>
    <property type="match status" value="1"/>
</dbReference>
<dbReference type="AlphaFoldDB" id="A0A6L2NAL3"/>
<comment type="caution">
    <text evidence="2">The sequence shown here is derived from an EMBL/GenBank/DDBJ whole genome shotgun (WGS) entry which is preliminary data.</text>
</comment>
<feature type="domain" description="Reverse transcriptase Ty1/copia-type" evidence="1">
    <location>
        <begin position="80"/>
        <end position="150"/>
    </location>
</feature>